<dbReference type="PROSITE" id="PS51296">
    <property type="entry name" value="RIESKE"/>
    <property type="match status" value="1"/>
</dbReference>
<dbReference type="InterPro" id="IPR034904">
    <property type="entry name" value="FSCA_dom_sf"/>
</dbReference>
<proteinExistence type="predicted"/>
<dbReference type="SUPFAM" id="SSF50022">
    <property type="entry name" value="ISP domain"/>
    <property type="match status" value="1"/>
</dbReference>
<feature type="domain" description="Rieske" evidence="5">
    <location>
        <begin position="185"/>
        <end position="279"/>
    </location>
</feature>
<keyword evidence="7" id="KW-1185">Reference proteome</keyword>
<dbReference type="CDD" id="cd03467">
    <property type="entry name" value="Rieske"/>
    <property type="match status" value="1"/>
</dbReference>
<reference evidence="6 7" key="1">
    <citation type="submission" date="2024-07" db="EMBL/GenBank/DDBJ databases">
        <title>Draft Genome Sequence of Ferrimicrobium acidiphilum Strain YE2023, Isolated from a Pulp of Bioleach Reactor.</title>
        <authorList>
            <person name="Elkina Y.A."/>
            <person name="Bulaeva A.G."/>
            <person name="Beletsky A.V."/>
            <person name="Mardanov A.V."/>
        </authorList>
    </citation>
    <scope>NUCLEOTIDE SEQUENCE [LARGE SCALE GENOMIC DNA]</scope>
    <source>
        <strain evidence="6 7">YE2023</strain>
    </source>
</reference>
<dbReference type="Proteomes" id="UP001560267">
    <property type="component" value="Unassembled WGS sequence"/>
</dbReference>
<evidence type="ECO:0000313" key="6">
    <source>
        <dbReference type="EMBL" id="MEX6430527.1"/>
    </source>
</evidence>
<dbReference type="InterPro" id="IPR017941">
    <property type="entry name" value="Rieske_2Fe-2S"/>
</dbReference>
<dbReference type="SUPFAM" id="SSF117916">
    <property type="entry name" value="Fe-S cluster assembly (FSCA) domain-like"/>
    <property type="match status" value="1"/>
</dbReference>
<accession>A0ABV3Y4Q1</accession>
<comment type="caution">
    <text evidence="6">The sequence shown here is derived from an EMBL/GenBank/DDBJ whole genome shotgun (WGS) entry which is preliminary data.</text>
</comment>
<keyword evidence="3" id="KW-0408">Iron</keyword>
<dbReference type="RefSeq" id="WP_369084834.1">
    <property type="nucleotide sequence ID" value="NZ_JBFSHR010000059.1"/>
</dbReference>
<evidence type="ECO:0000256" key="3">
    <source>
        <dbReference type="ARBA" id="ARBA00023004"/>
    </source>
</evidence>
<gene>
    <name evidence="6" type="ORF">AB6A68_11895</name>
</gene>
<keyword evidence="2" id="KW-0479">Metal-binding</keyword>
<evidence type="ECO:0000256" key="4">
    <source>
        <dbReference type="ARBA" id="ARBA00023014"/>
    </source>
</evidence>
<dbReference type="InterPro" id="IPR036922">
    <property type="entry name" value="Rieske_2Fe-2S_sf"/>
</dbReference>
<organism evidence="6 7">
    <name type="scientific">Ferrimicrobium acidiphilum</name>
    <dbReference type="NCBI Taxonomy" id="121039"/>
    <lineage>
        <taxon>Bacteria</taxon>
        <taxon>Bacillati</taxon>
        <taxon>Actinomycetota</taxon>
        <taxon>Acidimicrobiia</taxon>
        <taxon>Acidimicrobiales</taxon>
        <taxon>Acidimicrobiaceae</taxon>
        <taxon>Ferrimicrobium</taxon>
    </lineage>
</organism>
<dbReference type="Pfam" id="PF00355">
    <property type="entry name" value="Rieske"/>
    <property type="match status" value="1"/>
</dbReference>
<protein>
    <submittedName>
        <fullName evidence="6">Rieske (2Fe-2S) protein</fullName>
    </submittedName>
</protein>
<evidence type="ECO:0000259" key="5">
    <source>
        <dbReference type="PROSITE" id="PS51296"/>
    </source>
</evidence>
<sequence>MSDVVQHTTWEMVEGAMERLDAAMAGIDALDESARTKTLELKEALEDFYGATLRQIVRVLKVSPHGEPMREQLLMDPMVATAFSLRGLVQPTLAQEVVALLELVRPQLSLQGAEVVLASVDASRVKLRCSGSAAGCGAGGLQRELTELILSRIEGCDEVVFEEADSGAEIANHVADQAVALKRFVTIGLVSELPESRCVPVTVGTMSLILVKVEGKVSCFRNECAHQGRSLEGAQIEDCTLTCRWHGFRFDAHSGEGITIPGVDLEVVPLRIRDDRIQVASPW</sequence>
<keyword evidence="4" id="KW-0411">Iron-sulfur</keyword>
<name>A0ABV3Y4Q1_9ACTN</name>
<evidence type="ECO:0000256" key="2">
    <source>
        <dbReference type="ARBA" id="ARBA00022723"/>
    </source>
</evidence>
<keyword evidence="1" id="KW-0001">2Fe-2S</keyword>
<evidence type="ECO:0000256" key="1">
    <source>
        <dbReference type="ARBA" id="ARBA00022714"/>
    </source>
</evidence>
<dbReference type="Gene3D" id="2.102.10.10">
    <property type="entry name" value="Rieske [2Fe-2S] iron-sulphur domain"/>
    <property type="match status" value="1"/>
</dbReference>
<evidence type="ECO:0000313" key="7">
    <source>
        <dbReference type="Proteomes" id="UP001560267"/>
    </source>
</evidence>
<dbReference type="Gene3D" id="3.30.300.130">
    <property type="entry name" value="Fe-S cluster assembly (FSCA)"/>
    <property type="match status" value="1"/>
</dbReference>
<dbReference type="EMBL" id="JBFSHR010000059">
    <property type="protein sequence ID" value="MEX6430527.1"/>
    <property type="molecule type" value="Genomic_DNA"/>
</dbReference>